<reference evidence="2 3" key="1">
    <citation type="submission" date="2021-10" db="EMBL/GenBank/DDBJ databases">
        <authorList>
            <person name="Koch H."/>
        </authorList>
    </citation>
    <scope>NUCLEOTIDE SEQUENCE [LARGE SCALE GENOMIC DNA]</scope>
    <source>
        <strain evidence="2">6680</strain>
    </source>
</reference>
<sequence>MYPTIKGDKVTRLWTQSDKLYSLLKTWAVRMLCATVITLLGLNITGCTIPKPIPVVVAAPIPPHEPNEVLQREIERLQQQLAEKEVLIRNLNARQQGQAKALQETTSQVTRDQVRLRRLATQPGAASSIAEVEVALASLKLSQITAPEQTLQAQRLLDAATASYAKGDYGTAMDHTAQTREFIDMVMDNRTRKASDPRLVMIPFNVPIPLRAKSNIKLRREPFGSAVKLGALKKGSALTAHAYLGDWLHVQTSNERSGWVLNTLVEVQVGNLNH</sequence>
<evidence type="ECO:0008006" key="4">
    <source>
        <dbReference type="Google" id="ProtNLM"/>
    </source>
</evidence>
<keyword evidence="1" id="KW-0175">Coiled coil</keyword>
<accession>A0ABN8AL00</accession>
<protein>
    <recommendedName>
        <fullName evidence="4">SH3 domain-containing protein</fullName>
    </recommendedName>
</protein>
<dbReference type="EMBL" id="OU912926">
    <property type="protein sequence ID" value="CAG9933439.1"/>
    <property type="molecule type" value="Genomic_DNA"/>
</dbReference>
<evidence type="ECO:0000313" key="3">
    <source>
        <dbReference type="Proteomes" id="UP000839052"/>
    </source>
</evidence>
<proteinExistence type="predicted"/>
<dbReference type="Gene3D" id="2.30.30.40">
    <property type="entry name" value="SH3 Domains"/>
    <property type="match status" value="1"/>
</dbReference>
<feature type="coiled-coil region" evidence="1">
    <location>
        <begin position="67"/>
        <end position="94"/>
    </location>
</feature>
<evidence type="ECO:0000256" key="1">
    <source>
        <dbReference type="SAM" id="Coils"/>
    </source>
</evidence>
<name>A0ABN8AL00_9PROT</name>
<organism evidence="2 3">
    <name type="scientific">Candidatus Nitrotoga arctica</name>
    <dbReference type="NCBI Taxonomy" id="453162"/>
    <lineage>
        <taxon>Bacteria</taxon>
        <taxon>Pseudomonadati</taxon>
        <taxon>Pseudomonadota</taxon>
        <taxon>Betaproteobacteria</taxon>
        <taxon>Nitrosomonadales</taxon>
        <taxon>Gallionellaceae</taxon>
        <taxon>Candidatus Nitrotoga</taxon>
    </lineage>
</organism>
<dbReference type="Proteomes" id="UP000839052">
    <property type="component" value="Chromosome"/>
</dbReference>
<evidence type="ECO:0000313" key="2">
    <source>
        <dbReference type="EMBL" id="CAG9933439.1"/>
    </source>
</evidence>
<keyword evidence="3" id="KW-1185">Reference proteome</keyword>
<gene>
    <name evidence="2" type="ORF">NTG6680_2190</name>
</gene>